<dbReference type="InterPro" id="IPR036388">
    <property type="entry name" value="WH-like_DNA-bd_sf"/>
</dbReference>
<keyword evidence="8" id="KW-1185">Reference proteome</keyword>
<evidence type="ECO:0000256" key="4">
    <source>
        <dbReference type="ARBA" id="ARBA00023125"/>
    </source>
</evidence>
<proteinExistence type="inferred from homology"/>
<dbReference type="InterPro" id="IPR004839">
    <property type="entry name" value="Aminotransferase_I/II_large"/>
</dbReference>
<dbReference type="CDD" id="cd00609">
    <property type="entry name" value="AAT_like"/>
    <property type="match status" value="1"/>
</dbReference>
<keyword evidence="5" id="KW-0804">Transcription</keyword>
<dbReference type="Pfam" id="PF00392">
    <property type="entry name" value="GntR"/>
    <property type="match status" value="1"/>
</dbReference>
<keyword evidence="2" id="KW-0663">Pyridoxal phosphate</keyword>
<dbReference type="SUPFAM" id="SSF53383">
    <property type="entry name" value="PLP-dependent transferases"/>
    <property type="match status" value="1"/>
</dbReference>
<dbReference type="Gene3D" id="3.40.640.10">
    <property type="entry name" value="Type I PLP-dependent aspartate aminotransferase-like (Major domain)"/>
    <property type="match status" value="1"/>
</dbReference>
<comment type="similarity">
    <text evidence="1">In the C-terminal section; belongs to the class-I pyridoxal-phosphate-dependent aminotransferase family.</text>
</comment>
<dbReference type="CDD" id="cd07377">
    <property type="entry name" value="WHTH_GntR"/>
    <property type="match status" value="1"/>
</dbReference>
<dbReference type="SUPFAM" id="SSF46785">
    <property type="entry name" value="Winged helix' DNA-binding domain"/>
    <property type="match status" value="1"/>
</dbReference>
<dbReference type="RefSeq" id="WP_394847086.1">
    <property type="nucleotide sequence ID" value="NZ_CP089982.1"/>
</dbReference>
<name>A0ABZ2KJE5_9BACT</name>
<dbReference type="Gene3D" id="1.10.10.10">
    <property type="entry name" value="Winged helix-like DNA-binding domain superfamily/Winged helix DNA-binding domain"/>
    <property type="match status" value="1"/>
</dbReference>
<evidence type="ECO:0000313" key="8">
    <source>
        <dbReference type="Proteomes" id="UP001379533"/>
    </source>
</evidence>
<dbReference type="EMBL" id="CP089982">
    <property type="protein sequence ID" value="WXA96471.1"/>
    <property type="molecule type" value="Genomic_DNA"/>
</dbReference>
<dbReference type="PANTHER" id="PTHR46577">
    <property type="entry name" value="HTH-TYPE TRANSCRIPTIONAL REGULATORY PROTEIN GABR"/>
    <property type="match status" value="1"/>
</dbReference>
<keyword evidence="7" id="KW-0808">Transferase</keyword>
<feature type="domain" description="HTH gntR-type" evidence="6">
    <location>
        <begin position="12"/>
        <end position="80"/>
    </location>
</feature>
<keyword evidence="7" id="KW-0032">Aminotransferase</keyword>
<dbReference type="InterPro" id="IPR015424">
    <property type="entry name" value="PyrdxlP-dep_Trfase"/>
</dbReference>
<dbReference type="PRINTS" id="PR00035">
    <property type="entry name" value="HTHGNTR"/>
</dbReference>
<dbReference type="SMART" id="SM00345">
    <property type="entry name" value="HTH_GNTR"/>
    <property type="match status" value="1"/>
</dbReference>
<keyword evidence="3" id="KW-0805">Transcription regulation</keyword>
<dbReference type="InterPro" id="IPR000524">
    <property type="entry name" value="Tscrpt_reg_HTH_GntR"/>
</dbReference>
<dbReference type="InterPro" id="IPR036390">
    <property type="entry name" value="WH_DNA-bd_sf"/>
</dbReference>
<organism evidence="7 8">
    <name type="scientific">Pendulispora brunnea</name>
    <dbReference type="NCBI Taxonomy" id="2905690"/>
    <lineage>
        <taxon>Bacteria</taxon>
        <taxon>Pseudomonadati</taxon>
        <taxon>Myxococcota</taxon>
        <taxon>Myxococcia</taxon>
        <taxon>Myxococcales</taxon>
        <taxon>Sorangiineae</taxon>
        <taxon>Pendulisporaceae</taxon>
        <taxon>Pendulispora</taxon>
    </lineage>
</organism>
<protein>
    <submittedName>
        <fullName evidence="7">PLP-dependent aminotransferase family protein</fullName>
    </submittedName>
</protein>
<dbReference type="GO" id="GO:0008483">
    <property type="term" value="F:transaminase activity"/>
    <property type="evidence" value="ECO:0007669"/>
    <property type="project" value="UniProtKB-KW"/>
</dbReference>
<reference evidence="7 8" key="1">
    <citation type="submission" date="2021-12" db="EMBL/GenBank/DDBJ databases">
        <title>Discovery of the Pendulisporaceae a myxobacterial family with distinct sporulation behavior and unique specialized metabolism.</title>
        <authorList>
            <person name="Garcia R."/>
            <person name="Popoff A."/>
            <person name="Bader C.D."/>
            <person name="Loehr J."/>
            <person name="Walesch S."/>
            <person name="Walt C."/>
            <person name="Boldt J."/>
            <person name="Bunk B."/>
            <person name="Haeckl F.J.F.P.J."/>
            <person name="Gunesch A.P."/>
            <person name="Birkelbach J."/>
            <person name="Nuebel U."/>
            <person name="Pietschmann T."/>
            <person name="Bach T."/>
            <person name="Mueller R."/>
        </authorList>
    </citation>
    <scope>NUCLEOTIDE SEQUENCE [LARGE SCALE GENOMIC DNA]</scope>
    <source>
        <strain evidence="7 8">MSr12523</strain>
    </source>
</reference>
<evidence type="ECO:0000259" key="6">
    <source>
        <dbReference type="PROSITE" id="PS50949"/>
    </source>
</evidence>
<dbReference type="Pfam" id="PF00155">
    <property type="entry name" value="Aminotran_1_2"/>
    <property type="match status" value="1"/>
</dbReference>
<evidence type="ECO:0000256" key="2">
    <source>
        <dbReference type="ARBA" id="ARBA00022898"/>
    </source>
</evidence>
<keyword evidence="4" id="KW-0238">DNA-binding</keyword>
<dbReference type="InterPro" id="IPR051446">
    <property type="entry name" value="HTH_trans_reg/aminotransferase"/>
</dbReference>
<evidence type="ECO:0000256" key="3">
    <source>
        <dbReference type="ARBA" id="ARBA00023015"/>
    </source>
</evidence>
<sequence length="469" mass="51789">MDLPIILDARSGRLAVQVTVSLRDAIRQQRLAVGARLPSTRALATDLGVSRGVIVEAYEQLTAEGYLETRRGSGTRVACKSSTESVSRRRKVAPNVGGGWEPDRAIPFRYDFRFSTPDLSTFPRGRWLWAIRHALATVAHADLGYINPCGVLALREEITSYLRRVNAAVCDVEEVAIVAGVAQSFVVALRLLSRRGCKRLAVEDPSGYRSRGLLENCAYSLIGVPVDEEGIRVDMLDRTDADVVLVTPAHQFPTGVVLSPRRRAELVQWARRRNTFILEDNYDAEFRYDREPVGCIQGLAPDRVFLAGSVSKSLAPALRLGWLVVPKGPYSDECCAERSFLDLGSPVLDQYALAHLLATGTYDRHLRAVRRRYRARRDALVGALQQYLPSWRIHGIAAGLHLYVELPEGTDARDIADRAAHASIGLEPIDSMRLAHPSPPGLVLGYARLSEEELSTAIKSLARHVAKTK</sequence>
<evidence type="ECO:0000256" key="5">
    <source>
        <dbReference type="ARBA" id="ARBA00023163"/>
    </source>
</evidence>
<evidence type="ECO:0000313" key="7">
    <source>
        <dbReference type="EMBL" id="WXA96471.1"/>
    </source>
</evidence>
<dbReference type="Proteomes" id="UP001379533">
    <property type="component" value="Chromosome"/>
</dbReference>
<dbReference type="InterPro" id="IPR015421">
    <property type="entry name" value="PyrdxlP-dep_Trfase_major"/>
</dbReference>
<dbReference type="PANTHER" id="PTHR46577:SF1">
    <property type="entry name" value="HTH-TYPE TRANSCRIPTIONAL REGULATORY PROTEIN GABR"/>
    <property type="match status" value="1"/>
</dbReference>
<accession>A0ABZ2KJE5</accession>
<gene>
    <name evidence="7" type="ORF">LZC95_06410</name>
</gene>
<evidence type="ECO:0000256" key="1">
    <source>
        <dbReference type="ARBA" id="ARBA00005384"/>
    </source>
</evidence>
<dbReference type="PROSITE" id="PS50949">
    <property type="entry name" value="HTH_GNTR"/>
    <property type="match status" value="1"/>
</dbReference>